<evidence type="ECO:0000256" key="2">
    <source>
        <dbReference type="ARBA" id="ARBA00022803"/>
    </source>
</evidence>
<dbReference type="InterPro" id="IPR019734">
    <property type="entry name" value="TPR_rpt"/>
</dbReference>
<dbReference type="Pfam" id="PF07719">
    <property type="entry name" value="TPR_2"/>
    <property type="match status" value="1"/>
</dbReference>
<evidence type="ECO:0000313" key="3">
    <source>
        <dbReference type="EMBL" id="CAD8121730.1"/>
    </source>
</evidence>
<gene>
    <name evidence="3" type="ORF">PSON_ATCC_30995.1.T1340032</name>
</gene>
<keyword evidence="1" id="KW-0677">Repeat</keyword>
<dbReference type="Proteomes" id="UP000692954">
    <property type="component" value="Unassembled WGS sequence"/>
</dbReference>
<organism evidence="3 4">
    <name type="scientific">Paramecium sonneborni</name>
    <dbReference type="NCBI Taxonomy" id="65129"/>
    <lineage>
        <taxon>Eukaryota</taxon>
        <taxon>Sar</taxon>
        <taxon>Alveolata</taxon>
        <taxon>Ciliophora</taxon>
        <taxon>Intramacronucleata</taxon>
        <taxon>Oligohymenophorea</taxon>
        <taxon>Peniculida</taxon>
        <taxon>Parameciidae</taxon>
        <taxon>Paramecium</taxon>
    </lineage>
</organism>
<dbReference type="OrthoDB" id="771227at2759"/>
<reference evidence="3" key="1">
    <citation type="submission" date="2021-01" db="EMBL/GenBank/DDBJ databases">
        <authorList>
            <consortium name="Genoscope - CEA"/>
            <person name="William W."/>
        </authorList>
    </citation>
    <scope>NUCLEOTIDE SEQUENCE</scope>
</reference>
<comment type="caution">
    <text evidence="3">The sequence shown here is derived from an EMBL/GenBank/DDBJ whole genome shotgun (WGS) entry which is preliminary data.</text>
</comment>
<dbReference type="InterPro" id="IPR013105">
    <property type="entry name" value="TPR_2"/>
</dbReference>
<dbReference type="PROSITE" id="PS50293">
    <property type="entry name" value="TPR_REGION"/>
    <property type="match status" value="1"/>
</dbReference>
<dbReference type="SMART" id="SM00028">
    <property type="entry name" value="TPR"/>
    <property type="match status" value="2"/>
</dbReference>
<keyword evidence="2" id="KW-0802">TPR repeat</keyword>
<accession>A0A8S1R518</accession>
<evidence type="ECO:0000313" key="4">
    <source>
        <dbReference type="Proteomes" id="UP000692954"/>
    </source>
</evidence>
<protein>
    <recommendedName>
        <fullName evidence="5">Tetratricopeptide repeat protein</fullName>
    </recommendedName>
</protein>
<dbReference type="AlphaFoldDB" id="A0A8S1R518"/>
<proteinExistence type="predicted"/>
<sequence length="131" mass="15360">MFLSSSNNIQQFNYAQFESYLESLLKFDQNNTLVNKKVLDKPKLLNNKIKDTIQKFQFSLSLGCPKLNLKIRSQRLMNQLDIAMDWLKKGYLINPKHVLTLIRVGDCLRKQRKFQVAIKYYSEALSIDPTD</sequence>
<name>A0A8S1R518_9CILI</name>
<evidence type="ECO:0000256" key="1">
    <source>
        <dbReference type="ARBA" id="ARBA00022737"/>
    </source>
</evidence>
<dbReference type="EMBL" id="CAJJDN010000134">
    <property type="protein sequence ID" value="CAD8121730.1"/>
    <property type="molecule type" value="Genomic_DNA"/>
</dbReference>
<keyword evidence="4" id="KW-1185">Reference proteome</keyword>
<evidence type="ECO:0008006" key="5">
    <source>
        <dbReference type="Google" id="ProtNLM"/>
    </source>
</evidence>